<protein>
    <submittedName>
        <fullName evidence="1">Predicted DNA binding protein, CopG/RHH family</fullName>
    </submittedName>
</protein>
<sequence>MIVHHDADKGRKEILDAVESCQWRRIADFGERSVRYREIAATTSRQDKHVNIHMTERDFMHFRKAAKREGLSYQALIGSISHEYINGRLVEKPITLTFQINSANQ</sequence>
<dbReference type="AlphaFoldDB" id="A0A450T6C9"/>
<gene>
    <name evidence="1" type="ORF">BECKFW1821C_GA0114237_100237</name>
</gene>
<dbReference type="EMBL" id="CAADFE010000002">
    <property type="protein sequence ID" value="VFJ62355.1"/>
    <property type="molecule type" value="Genomic_DNA"/>
</dbReference>
<organism evidence="1">
    <name type="scientific">Candidatus Kentrum sp. FW</name>
    <dbReference type="NCBI Taxonomy" id="2126338"/>
    <lineage>
        <taxon>Bacteria</taxon>
        <taxon>Pseudomonadati</taxon>
        <taxon>Pseudomonadota</taxon>
        <taxon>Gammaproteobacteria</taxon>
        <taxon>Candidatus Kentrum</taxon>
    </lineage>
</organism>
<evidence type="ECO:0000313" key="1">
    <source>
        <dbReference type="EMBL" id="VFJ62355.1"/>
    </source>
</evidence>
<reference evidence="1" key="1">
    <citation type="submission" date="2019-02" db="EMBL/GenBank/DDBJ databases">
        <authorList>
            <person name="Gruber-Vodicka R. H."/>
            <person name="Seah K. B. B."/>
        </authorList>
    </citation>
    <scope>NUCLEOTIDE SEQUENCE</scope>
    <source>
        <strain evidence="1">BECK_BZ131</strain>
    </source>
</reference>
<proteinExistence type="predicted"/>
<accession>A0A450T6C9</accession>
<name>A0A450T6C9_9GAMM</name>